<dbReference type="STRING" id="188477.A0A433SYU9"/>
<dbReference type="PANTHER" id="PTHR46282:SF2">
    <property type="entry name" value="LEUCINE-RICH MELANOCYTE DIFFERENTIATION-ASSOCIATED PROTEIN"/>
    <property type="match status" value="1"/>
</dbReference>
<dbReference type="AlphaFoldDB" id="A0A433SYU9"/>
<dbReference type="OrthoDB" id="272149at2759"/>
<organism evidence="2 3">
    <name type="scientific">Elysia chlorotica</name>
    <name type="common">Eastern emerald elysia</name>
    <name type="synonym">Sea slug</name>
    <dbReference type="NCBI Taxonomy" id="188477"/>
    <lineage>
        <taxon>Eukaryota</taxon>
        <taxon>Metazoa</taxon>
        <taxon>Spiralia</taxon>
        <taxon>Lophotrochozoa</taxon>
        <taxon>Mollusca</taxon>
        <taxon>Gastropoda</taxon>
        <taxon>Heterobranchia</taxon>
        <taxon>Euthyneura</taxon>
        <taxon>Panpulmonata</taxon>
        <taxon>Sacoglossa</taxon>
        <taxon>Placobranchoidea</taxon>
        <taxon>Plakobranchidae</taxon>
        <taxon>Elysia</taxon>
    </lineage>
</organism>
<protein>
    <recommendedName>
        <fullName evidence="4">U2A'/phosphoprotein 32 family A C-terminal domain-containing protein</fullName>
    </recommendedName>
</protein>
<dbReference type="InterPro" id="IPR043313">
    <property type="entry name" value="LRMDA"/>
</dbReference>
<evidence type="ECO:0000313" key="2">
    <source>
        <dbReference type="EMBL" id="RUS74493.1"/>
    </source>
</evidence>
<comment type="caution">
    <text evidence="2">The sequence shown here is derived from an EMBL/GenBank/DDBJ whole genome shotgun (WGS) entry which is preliminary data.</text>
</comment>
<dbReference type="SUPFAM" id="SSF52058">
    <property type="entry name" value="L domain-like"/>
    <property type="match status" value="1"/>
</dbReference>
<gene>
    <name evidence="2" type="ORF">EGW08_017744</name>
</gene>
<feature type="transmembrane region" description="Helical" evidence="1">
    <location>
        <begin position="218"/>
        <end position="235"/>
    </location>
</feature>
<name>A0A433SYU9_ELYCH</name>
<dbReference type="Proteomes" id="UP000271974">
    <property type="component" value="Unassembled WGS sequence"/>
</dbReference>
<dbReference type="InterPro" id="IPR001611">
    <property type="entry name" value="Leu-rich_rpt"/>
</dbReference>
<reference evidence="2 3" key="1">
    <citation type="submission" date="2019-01" db="EMBL/GenBank/DDBJ databases">
        <title>A draft genome assembly of the solar-powered sea slug Elysia chlorotica.</title>
        <authorList>
            <person name="Cai H."/>
            <person name="Li Q."/>
            <person name="Fang X."/>
            <person name="Li J."/>
            <person name="Curtis N.E."/>
            <person name="Altenburger A."/>
            <person name="Shibata T."/>
            <person name="Feng M."/>
            <person name="Maeda T."/>
            <person name="Schwartz J.A."/>
            <person name="Shigenobu S."/>
            <person name="Lundholm N."/>
            <person name="Nishiyama T."/>
            <person name="Yang H."/>
            <person name="Hasebe M."/>
            <person name="Li S."/>
            <person name="Pierce S.K."/>
            <person name="Wang J."/>
        </authorList>
    </citation>
    <scope>NUCLEOTIDE SEQUENCE [LARGE SCALE GENOMIC DNA]</scope>
    <source>
        <strain evidence="2">EC2010</strain>
        <tissue evidence="2">Whole organism of an adult</tissue>
    </source>
</reference>
<accession>A0A433SYU9</accession>
<dbReference type="Gene3D" id="3.80.10.10">
    <property type="entry name" value="Ribonuclease Inhibitor"/>
    <property type="match status" value="1"/>
</dbReference>
<keyword evidence="1" id="KW-0472">Membrane</keyword>
<dbReference type="InterPro" id="IPR032675">
    <property type="entry name" value="LRR_dom_sf"/>
</dbReference>
<evidence type="ECO:0000313" key="3">
    <source>
        <dbReference type="Proteomes" id="UP000271974"/>
    </source>
</evidence>
<dbReference type="PANTHER" id="PTHR46282">
    <property type="entry name" value="LEUCINE-RICH MELANOCYTE DIFFERENTIATION-ASSOCIATED PROTEIN"/>
    <property type="match status" value="1"/>
</dbReference>
<evidence type="ECO:0008006" key="4">
    <source>
        <dbReference type="Google" id="ProtNLM"/>
    </source>
</evidence>
<dbReference type="EMBL" id="RQTK01000826">
    <property type="protein sequence ID" value="RUS74493.1"/>
    <property type="molecule type" value="Genomic_DNA"/>
</dbReference>
<dbReference type="FunFam" id="3.80.10.10:FF:000695">
    <property type="entry name" value="leucine-rich melanocyte differentiation-associated protein"/>
    <property type="match status" value="1"/>
</dbReference>
<keyword evidence="1" id="KW-1133">Transmembrane helix</keyword>
<keyword evidence="3" id="KW-1185">Reference proteome</keyword>
<dbReference type="PROSITE" id="PS51450">
    <property type="entry name" value="LRR"/>
    <property type="match status" value="1"/>
</dbReference>
<evidence type="ECO:0000256" key="1">
    <source>
        <dbReference type="SAM" id="Phobius"/>
    </source>
</evidence>
<keyword evidence="1" id="KW-0812">Transmembrane</keyword>
<sequence>MYTVKSCISLVLYTNMADQQENNLITRTDNYNDIDRNGNSKPTFADGQLSFIGRDATSIPQELIQDYCKITKRLDLSYNILESTAGLEHFKFLRELILDNNELGDDITFPNLRELHTLTLNKNRLTDLNSLIDKLASKCPNLTYLSLLGNQACPNQLSSCDKDDEDYQRYRYYVLYKLPKLKFLDSTPVGASEVAEAKRVGPFMVVVRPKDSDSEVCFLATFVFYLVSLLAGTFGKSKYMYYGRHSEGNRFIRNKDL</sequence>
<proteinExistence type="predicted"/>